<protein>
    <submittedName>
        <fullName evidence="1">Uncharacterized protein</fullName>
    </submittedName>
</protein>
<organism evidence="1 2">
    <name type="scientific">Mucilaginibacter angelicae</name>
    <dbReference type="NCBI Taxonomy" id="869718"/>
    <lineage>
        <taxon>Bacteria</taxon>
        <taxon>Pseudomonadati</taxon>
        <taxon>Bacteroidota</taxon>
        <taxon>Sphingobacteriia</taxon>
        <taxon>Sphingobacteriales</taxon>
        <taxon>Sphingobacteriaceae</taxon>
        <taxon>Mucilaginibacter</taxon>
    </lineage>
</organism>
<dbReference type="RefSeq" id="WP_377026716.1">
    <property type="nucleotide sequence ID" value="NZ_JBHLTS010000080.1"/>
</dbReference>
<evidence type="ECO:0000313" key="2">
    <source>
        <dbReference type="Proteomes" id="UP001589828"/>
    </source>
</evidence>
<dbReference type="EMBL" id="JBHLTS010000080">
    <property type="protein sequence ID" value="MFC0519015.1"/>
    <property type="molecule type" value="Genomic_DNA"/>
</dbReference>
<reference evidence="1 2" key="1">
    <citation type="submission" date="2024-09" db="EMBL/GenBank/DDBJ databases">
        <authorList>
            <person name="Sun Q."/>
            <person name="Mori K."/>
        </authorList>
    </citation>
    <scope>NUCLEOTIDE SEQUENCE [LARGE SCALE GENOMIC DNA]</scope>
    <source>
        <strain evidence="1 2">NCAIM B.02415</strain>
    </source>
</reference>
<name>A0ABV6LHY7_9SPHI</name>
<proteinExistence type="predicted"/>
<keyword evidence="2" id="KW-1185">Reference proteome</keyword>
<evidence type="ECO:0000313" key="1">
    <source>
        <dbReference type="EMBL" id="MFC0519015.1"/>
    </source>
</evidence>
<comment type="caution">
    <text evidence="1">The sequence shown here is derived from an EMBL/GenBank/DDBJ whole genome shotgun (WGS) entry which is preliminary data.</text>
</comment>
<dbReference type="Proteomes" id="UP001589828">
    <property type="component" value="Unassembled WGS sequence"/>
</dbReference>
<gene>
    <name evidence="1" type="ORF">ACFFGT_32680</name>
</gene>
<accession>A0ABV6LHY7</accession>
<sequence>MCYEVFIRRAFKCDYDAHNSKNSYFQNLIETENGATSTKHLGSYDKQLAAIKKNIEKAIDKFLKSKPTENEALNLNAFKTKLASVYSTSEIKNLLDQGVVNTTRFRDL</sequence>